<feature type="binding site" evidence="8">
    <location>
        <begin position="331"/>
        <end position="338"/>
    </location>
    <ligand>
        <name>ATP</name>
        <dbReference type="ChEBI" id="CHEBI:30616"/>
    </ligand>
</feature>
<evidence type="ECO:0000256" key="1">
    <source>
        <dbReference type="ARBA" id="ARBA00022722"/>
    </source>
</evidence>
<dbReference type="EC" id="3.6.4.-" evidence="8"/>
<feature type="domain" description="Smr" evidence="10">
    <location>
        <begin position="707"/>
        <end position="782"/>
    </location>
</feature>
<dbReference type="SUPFAM" id="SSF160443">
    <property type="entry name" value="SMR domain-like"/>
    <property type="match status" value="1"/>
</dbReference>
<dbReference type="SMART" id="SM00533">
    <property type="entry name" value="MUTSd"/>
    <property type="match status" value="1"/>
</dbReference>
<dbReference type="Pfam" id="PF01713">
    <property type="entry name" value="Smr"/>
    <property type="match status" value="1"/>
</dbReference>
<dbReference type="CDD" id="cd03280">
    <property type="entry name" value="ABC_MutS2"/>
    <property type="match status" value="1"/>
</dbReference>
<dbReference type="GO" id="GO:0005524">
    <property type="term" value="F:ATP binding"/>
    <property type="evidence" value="ECO:0007669"/>
    <property type="project" value="UniProtKB-UniRule"/>
</dbReference>
<dbReference type="PIRSF" id="PIRSF005814">
    <property type="entry name" value="MutS_YshD"/>
    <property type="match status" value="1"/>
</dbReference>
<dbReference type="InterPro" id="IPR045076">
    <property type="entry name" value="MutS"/>
</dbReference>
<organism evidence="11 12">
    <name type="scientific">Alkalicella caledoniensis</name>
    <dbReference type="NCBI Taxonomy" id="2731377"/>
    <lineage>
        <taxon>Bacteria</taxon>
        <taxon>Bacillati</taxon>
        <taxon>Bacillota</taxon>
        <taxon>Clostridia</taxon>
        <taxon>Eubacteriales</taxon>
        <taxon>Proteinivoracaceae</taxon>
        <taxon>Alkalicella</taxon>
    </lineage>
</organism>
<dbReference type="RefSeq" id="WP_213166116.1">
    <property type="nucleotide sequence ID" value="NZ_CP058559.1"/>
</dbReference>
<dbReference type="GO" id="GO:0072344">
    <property type="term" value="P:rescue of stalled ribosome"/>
    <property type="evidence" value="ECO:0007669"/>
    <property type="project" value="UniProtKB-UniRule"/>
</dbReference>
<dbReference type="PANTHER" id="PTHR48466">
    <property type="entry name" value="OS10G0509000 PROTEIN-RELATED"/>
    <property type="match status" value="1"/>
</dbReference>
<dbReference type="Pfam" id="PF00488">
    <property type="entry name" value="MutS_V"/>
    <property type="match status" value="1"/>
</dbReference>
<dbReference type="PROSITE" id="PS50828">
    <property type="entry name" value="SMR"/>
    <property type="match status" value="1"/>
</dbReference>
<dbReference type="GO" id="GO:0016887">
    <property type="term" value="F:ATP hydrolysis activity"/>
    <property type="evidence" value="ECO:0007669"/>
    <property type="project" value="InterPro"/>
</dbReference>
<dbReference type="KEGG" id="acae:HYG86_13475"/>
<evidence type="ECO:0000256" key="5">
    <source>
        <dbReference type="ARBA" id="ARBA00022840"/>
    </source>
</evidence>
<keyword evidence="4 8" id="KW-0378">Hydrolase</keyword>
<dbReference type="SUPFAM" id="SSF48334">
    <property type="entry name" value="DNA repair protein MutS, domain III"/>
    <property type="match status" value="1"/>
</dbReference>
<dbReference type="InterPro" id="IPR005747">
    <property type="entry name" value="MutS2"/>
</dbReference>
<dbReference type="Gene3D" id="3.30.1370.110">
    <property type="match status" value="1"/>
</dbReference>
<keyword evidence="8 11" id="KW-0255">Endonuclease</keyword>
<keyword evidence="12" id="KW-1185">Reference proteome</keyword>
<keyword evidence="1 8" id="KW-0540">Nuclease</keyword>
<dbReference type="GO" id="GO:0043023">
    <property type="term" value="F:ribosomal large subunit binding"/>
    <property type="evidence" value="ECO:0007669"/>
    <property type="project" value="UniProtKB-UniRule"/>
</dbReference>
<dbReference type="FunFam" id="3.40.50.300:FF:000830">
    <property type="entry name" value="Endonuclease MutS2"/>
    <property type="match status" value="1"/>
</dbReference>
<dbReference type="SMART" id="SM00534">
    <property type="entry name" value="MUTSac"/>
    <property type="match status" value="1"/>
</dbReference>
<name>A0A7G9WAJ6_ALKCA</name>
<keyword evidence="2 8" id="KW-0699">rRNA-binding</keyword>
<dbReference type="InterPro" id="IPR036063">
    <property type="entry name" value="Smr_dom_sf"/>
</dbReference>
<proteinExistence type="inferred from homology"/>
<dbReference type="PROSITE" id="PS00486">
    <property type="entry name" value="DNA_MISMATCH_REPAIR_2"/>
    <property type="match status" value="1"/>
</dbReference>
<dbReference type="InterPro" id="IPR002625">
    <property type="entry name" value="Smr_dom"/>
</dbReference>
<dbReference type="EMBL" id="CP058559">
    <property type="protein sequence ID" value="QNO15708.1"/>
    <property type="molecule type" value="Genomic_DNA"/>
</dbReference>
<comment type="function">
    <text evidence="8">Endonuclease that is involved in the suppression of homologous recombination and thus may have a key role in the control of bacterial genetic diversity.</text>
</comment>
<gene>
    <name evidence="8" type="primary">mutS2</name>
    <name evidence="8" type="synonym">rqcU</name>
    <name evidence="11" type="ORF">HYG86_13475</name>
</gene>
<feature type="coiled-coil region" evidence="9">
    <location>
        <begin position="515"/>
        <end position="596"/>
    </location>
</feature>
<keyword evidence="7 8" id="KW-0238">DNA-binding</keyword>
<dbReference type="SUPFAM" id="SSF52540">
    <property type="entry name" value="P-loop containing nucleoside triphosphate hydrolases"/>
    <property type="match status" value="1"/>
</dbReference>
<dbReference type="GO" id="GO:0140664">
    <property type="term" value="F:ATP-dependent DNA damage sensor activity"/>
    <property type="evidence" value="ECO:0007669"/>
    <property type="project" value="InterPro"/>
</dbReference>
<dbReference type="Proteomes" id="UP000516160">
    <property type="component" value="Chromosome"/>
</dbReference>
<dbReference type="Pfam" id="PF20297">
    <property type="entry name" value="MSSS"/>
    <property type="match status" value="1"/>
</dbReference>
<evidence type="ECO:0000259" key="10">
    <source>
        <dbReference type="PROSITE" id="PS50828"/>
    </source>
</evidence>
<sequence>MEARYLKTLEFMKIKDILALETLTPMGKSLSEDLHPFQEQKELLDSINDTYEGVISLNYGSPPMTELGDITNTISRATKGGILTGKELYIVLRSIQVSKDLKVYFTKIRDLTPKLFAMLKEVDDCKELKESINISVSDEGHILDTASAELKSIRKQIFRGESDLKDKLDSFIRSPQKLKYLQEGIITQRNDRYCIPVKAEHKGQVPGIAHDYSASGATVFVEPNFAVEIANKVQEFKSKEKQEVERILINLTNLLSCFSEELKYINETIGRMDFILAKAKMARKQRATQPRINQDGVITIKKGRHPLIPDKEVVPMSLELGTDFNTLVITGPNTGGKTVTLKTVGLLTLMALSGLFVLGDEGCSFPILEGVYADIGDEQSIEQSLSTFSSHMTNIVNIINKAQKNSLVLFDELGAGTDPVEGSALATAIMNLFKERKVLTVATTHYSQLKSYAYENELVENASVEFDHQTLKPTYKLLVGIPGKSNAFEISQRLGLDTGLIQKAKEMISQDTIRVDEMLKDLEEKRMLYEKKLEELEQNQRLFSLERQTLDKKQAEVIGKKEEILRKAKEESYKIIRLAKREGEELIKDIRKIQESVGSGNIHRDLQKVRDKMKNTTMEEEAPQKTGNLTNKDITVGMEVRLLDINQKATVLGLPDGDSKVLCQVGIMKIKTSLENLEKVQGTNKVTYNRATLRNIKNADDEVKNSLDIRGQNVEDAILEIDKFLDNSFVLGFKEVTIVHGKGTGALRTGVREYLRKHPHVKSTRFGGFSEGGDGASIVTLK</sequence>
<evidence type="ECO:0000256" key="6">
    <source>
        <dbReference type="ARBA" id="ARBA00022884"/>
    </source>
</evidence>
<dbReference type="InterPro" id="IPR027417">
    <property type="entry name" value="P-loop_NTPase"/>
</dbReference>
<dbReference type="PANTHER" id="PTHR48466:SF2">
    <property type="entry name" value="OS10G0509000 PROTEIN"/>
    <property type="match status" value="1"/>
</dbReference>
<evidence type="ECO:0000256" key="3">
    <source>
        <dbReference type="ARBA" id="ARBA00022741"/>
    </source>
</evidence>
<dbReference type="HAMAP" id="MF_00092">
    <property type="entry name" value="MutS2"/>
    <property type="match status" value="1"/>
</dbReference>
<evidence type="ECO:0000313" key="12">
    <source>
        <dbReference type="Proteomes" id="UP000516160"/>
    </source>
</evidence>
<dbReference type="NCBIfam" id="TIGR01069">
    <property type="entry name" value="mutS2"/>
    <property type="match status" value="1"/>
</dbReference>
<dbReference type="GO" id="GO:0019843">
    <property type="term" value="F:rRNA binding"/>
    <property type="evidence" value="ECO:0007669"/>
    <property type="project" value="UniProtKB-UniRule"/>
</dbReference>
<dbReference type="InterPro" id="IPR007696">
    <property type="entry name" value="DNA_mismatch_repair_MutS_core"/>
</dbReference>
<evidence type="ECO:0000256" key="8">
    <source>
        <dbReference type="HAMAP-Rule" id="MF_00092"/>
    </source>
</evidence>
<evidence type="ECO:0000256" key="9">
    <source>
        <dbReference type="SAM" id="Coils"/>
    </source>
</evidence>
<keyword evidence="6 8" id="KW-0694">RNA-binding</keyword>
<dbReference type="GO" id="GO:0045910">
    <property type="term" value="P:negative regulation of DNA recombination"/>
    <property type="evidence" value="ECO:0007669"/>
    <property type="project" value="InterPro"/>
</dbReference>
<dbReference type="SMART" id="SM00463">
    <property type="entry name" value="SMR"/>
    <property type="match status" value="1"/>
</dbReference>
<dbReference type="AlphaFoldDB" id="A0A7G9WAJ6"/>
<dbReference type="InterPro" id="IPR036187">
    <property type="entry name" value="DNA_mismatch_repair_MutS_sf"/>
</dbReference>
<comment type="function">
    <text evidence="8">Acts as a ribosome collision sensor, splitting the ribosome into its 2 subunits. Detects stalled/collided 70S ribosomes which it binds and splits by an ATP-hydrolysis driven conformational change. Acts upstream of the ribosome quality control system (RQC), a ribosome-associated complex that mediates the extraction of incompletely synthesized nascent chains from stalled ribosomes and their subsequent degradation. Probably generates substrates for RQC.</text>
</comment>
<dbReference type="EC" id="3.1.-.-" evidence="8"/>
<comment type="similarity">
    <text evidence="8">Belongs to the DNA mismatch repair MutS family. MutS2 subfamily.</text>
</comment>
<evidence type="ECO:0000256" key="4">
    <source>
        <dbReference type="ARBA" id="ARBA00022801"/>
    </source>
</evidence>
<dbReference type="InterPro" id="IPR046893">
    <property type="entry name" value="MSSS"/>
</dbReference>
<dbReference type="GO" id="GO:0006298">
    <property type="term" value="P:mismatch repair"/>
    <property type="evidence" value="ECO:0007669"/>
    <property type="project" value="InterPro"/>
</dbReference>
<evidence type="ECO:0000256" key="2">
    <source>
        <dbReference type="ARBA" id="ARBA00022730"/>
    </source>
</evidence>
<keyword evidence="5 8" id="KW-0067">ATP-binding</keyword>
<keyword evidence="9" id="KW-0175">Coiled coil</keyword>
<comment type="subunit">
    <text evidence="8">Homodimer. Binds to stalled ribosomes, contacting rRNA.</text>
</comment>
<reference evidence="11 12" key="1">
    <citation type="submission" date="2020-07" db="EMBL/GenBank/DDBJ databases">
        <title>Alkalicella. sp. LB2 genome.</title>
        <authorList>
            <person name="Postec A."/>
            <person name="Quemeneur M."/>
        </authorList>
    </citation>
    <scope>NUCLEOTIDE SEQUENCE [LARGE SCALE GENOMIC DNA]</scope>
    <source>
        <strain evidence="11 12">LB2</strain>
    </source>
</reference>
<evidence type="ECO:0000313" key="11">
    <source>
        <dbReference type="EMBL" id="QNO15708.1"/>
    </source>
</evidence>
<dbReference type="InterPro" id="IPR000432">
    <property type="entry name" value="DNA_mismatch_repair_MutS_C"/>
</dbReference>
<protein>
    <recommendedName>
        <fullName evidence="8">Endonuclease MutS2</fullName>
        <ecNumber evidence="8">3.1.-.-</ecNumber>
    </recommendedName>
    <alternativeName>
        <fullName evidence="8">Ribosome-associated protein quality control-upstream factor</fullName>
        <shortName evidence="8">RQC-upstream factor</shortName>
        <shortName evidence="8">RqcU</shortName>
        <ecNumber evidence="8">3.6.4.-</ecNumber>
    </alternativeName>
</protein>
<evidence type="ECO:0000256" key="7">
    <source>
        <dbReference type="ARBA" id="ARBA00023125"/>
    </source>
</evidence>
<accession>A0A7G9WAJ6</accession>
<dbReference type="GO" id="GO:0030983">
    <property type="term" value="F:mismatched DNA binding"/>
    <property type="evidence" value="ECO:0007669"/>
    <property type="project" value="InterPro"/>
</dbReference>
<keyword evidence="3 8" id="KW-0547">Nucleotide-binding</keyword>
<dbReference type="Gene3D" id="3.40.50.300">
    <property type="entry name" value="P-loop containing nucleotide triphosphate hydrolases"/>
    <property type="match status" value="1"/>
</dbReference>
<dbReference type="GO" id="GO:0004519">
    <property type="term" value="F:endonuclease activity"/>
    <property type="evidence" value="ECO:0007669"/>
    <property type="project" value="UniProtKB-UniRule"/>
</dbReference>